<dbReference type="FunCoup" id="A0A1J7IZV6">
    <property type="interactions" value="147"/>
</dbReference>
<keyword evidence="11" id="KW-1185">Reference proteome</keyword>
<keyword evidence="7 9" id="KW-0472">Membrane</keyword>
<name>A0A1J7IZV6_9PEZI</name>
<dbReference type="InParanoid" id="A0A1J7IZV6"/>
<feature type="transmembrane region" description="Helical" evidence="9">
    <location>
        <begin position="54"/>
        <end position="75"/>
    </location>
</feature>
<dbReference type="STRING" id="1408157.A0A1J7IZV6"/>
<evidence type="ECO:0000256" key="7">
    <source>
        <dbReference type="ARBA" id="ARBA00023136"/>
    </source>
</evidence>
<keyword evidence="6 9" id="KW-1133">Transmembrane helix</keyword>
<dbReference type="Proteomes" id="UP000182658">
    <property type="component" value="Unassembled WGS sequence"/>
</dbReference>
<dbReference type="EMBL" id="KV875094">
    <property type="protein sequence ID" value="OIW33319.1"/>
    <property type="molecule type" value="Genomic_DNA"/>
</dbReference>
<dbReference type="PANTHER" id="PTHR13202">
    <property type="entry name" value="MICROSOMAL SIGNAL PEPTIDASE 12 KDA SUBUNIT"/>
    <property type="match status" value="1"/>
</dbReference>
<evidence type="ECO:0000256" key="1">
    <source>
        <dbReference type="ARBA" id="ARBA00004477"/>
    </source>
</evidence>
<protein>
    <recommendedName>
        <fullName evidence="3">Signal peptidase complex subunit 1</fullName>
    </recommendedName>
</protein>
<keyword evidence="5" id="KW-0256">Endoplasmic reticulum</keyword>
<evidence type="ECO:0000313" key="10">
    <source>
        <dbReference type="EMBL" id="OIW33319.1"/>
    </source>
</evidence>
<dbReference type="AlphaFoldDB" id="A0A1J7IZV6"/>
<keyword evidence="4 9" id="KW-0812">Transmembrane</keyword>
<comment type="function">
    <text evidence="8">Component of the signal peptidase complex (SPC) which catalyzes the cleavage of N-terminal signal sequences from nascent proteins as they are translocated into the lumen of the endoplasmic reticulum. Dispensable for SPC enzymatic activity.</text>
</comment>
<dbReference type="GO" id="GO:0006465">
    <property type="term" value="P:signal peptide processing"/>
    <property type="evidence" value="ECO:0007669"/>
    <property type="project" value="InterPro"/>
</dbReference>
<sequence length="105" mass="11434">MADQILDQIREVAEGQIDFEGQNLAELIVNVALSLIGAIAFIVGYALQDIKLALYIALGGTILVFGVVVPPWPFFNRHPVKWLPVGAGTQIQAPENLVIDQKAIR</sequence>
<dbReference type="Pfam" id="PF06645">
    <property type="entry name" value="SPC12"/>
    <property type="match status" value="1"/>
</dbReference>
<proteinExistence type="inferred from homology"/>
<comment type="similarity">
    <text evidence="2">Belongs to the SPCS1 family.</text>
</comment>
<reference evidence="10 11" key="1">
    <citation type="submission" date="2016-10" db="EMBL/GenBank/DDBJ databases">
        <title>Draft genome sequence of Coniochaeta ligniaria NRRL30616, a lignocellulolytic fungus for bioabatement of inhibitors in plant biomass hydrolysates.</title>
        <authorList>
            <consortium name="DOE Joint Genome Institute"/>
            <person name="Jimenez D.J."/>
            <person name="Hector R.E."/>
            <person name="Riley R."/>
            <person name="Sun H."/>
            <person name="Grigoriev I.V."/>
            <person name="Van Elsas J.D."/>
            <person name="Nichols N.N."/>
        </authorList>
    </citation>
    <scope>NUCLEOTIDE SEQUENCE [LARGE SCALE GENOMIC DNA]</scope>
    <source>
        <strain evidence="10 11">NRRL 30616</strain>
    </source>
</reference>
<gene>
    <name evidence="10" type="ORF">CONLIGDRAFT_677117</name>
</gene>
<evidence type="ECO:0000313" key="11">
    <source>
        <dbReference type="Proteomes" id="UP000182658"/>
    </source>
</evidence>
<organism evidence="10 11">
    <name type="scientific">Coniochaeta ligniaria NRRL 30616</name>
    <dbReference type="NCBI Taxonomy" id="1408157"/>
    <lineage>
        <taxon>Eukaryota</taxon>
        <taxon>Fungi</taxon>
        <taxon>Dikarya</taxon>
        <taxon>Ascomycota</taxon>
        <taxon>Pezizomycotina</taxon>
        <taxon>Sordariomycetes</taxon>
        <taxon>Sordariomycetidae</taxon>
        <taxon>Coniochaetales</taxon>
        <taxon>Coniochaetaceae</taxon>
        <taxon>Coniochaeta</taxon>
    </lineage>
</organism>
<dbReference type="GO" id="GO:0045047">
    <property type="term" value="P:protein targeting to ER"/>
    <property type="evidence" value="ECO:0007669"/>
    <property type="project" value="TreeGrafter"/>
</dbReference>
<evidence type="ECO:0000256" key="9">
    <source>
        <dbReference type="SAM" id="Phobius"/>
    </source>
</evidence>
<dbReference type="GO" id="GO:0005787">
    <property type="term" value="C:signal peptidase complex"/>
    <property type="evidence" value="ECO:0007669"/>
    <property type="project" value="InterPro"/>
</dbReference>
<evidence type="ECO:0000256" key="8">
    <source>
        <dbReference type="ARBA" id="ARBA00045204"/>
    </source>
</evidence>
<evidence type="ECO:0000256" key="3">
    <source>
        <dbReference type="ARBA" id="ARBA00017059"/>
    </source>
</evidence>
<dbReference type="PANTHER" id="PTHR13202:SF0">
    <property type="entry name" value="SIGNAL PEPTIDASE COMPLEX SUBUNIT 1"/>
    <property type="match status" value="1"/>
</dbReference>
<accession>A0A1J7IZV6</accession>
<feature type="transmembrane region" description="Helical" evidence="9">
    <location>
        <begin position="27"/>
        <end position="47"/>
    </location>
</feature>
<evidence type="ECO:0000256" key="2">
    <source>
        <dbReference type="ARBA" id="ARBA00005245"/>
    </source>
</evidence>
<evidence type="ECO:0000256" key="6">
    <source>
        <dbReference type="ARBA" id="ARBA00022989"/>
    </source>
</evidence>
<dbReference type="InterPro" id="IPR009542">
    <property type="entry name" value="Spc1/SPCS1"/>
</dbReference>
<comment type="subcellular location">
    <subcellularLocation>
        <location evidence="1">Endoplasmic reticulum membrane</location>
        <topology evidence="1">Multi-pass membrane protein</topology>
    </subcellularLocation>
</comment>
<evidence type="ECO:0000256" key="5">
    <source>
        <dbReference type="ARBA" id="ARBA00022824"/>
    </source>
</evidence>
<evidence type="ECO:0000256" key="4">
    <source>
        <dbReference type="ARBA" id="ARBA00022692"/>
    </source>
</evidence>
<dbReference type="OrthoDB" id="263893at2759"/>